<feature type="domain" description="Bifunctional inhibitor/plant lipid transfer protein/seed storage helical" evidence="2">
    <location>
        <begin position="19"/>
        <end position="100"/>
    </location>
</feature>
<dbReference type="SUPFAM" id="SSF47699">
    <property type="entry name" value="Bifunctional inhibitor/lipid-transfer protein/seed storage 2S albumin"/>
    <property type="match status" value="1"/>
</dbReference>
<dbReference type="Gene3D" id="1.10.110.10">
    <property type="entry name" value="Plant lipid-transfer and hydrophobic proteins"/>
    <property type="match status" value="1"/>
</dbReference>
<dbReference type="AlphaFoldDB" id="A0AAN9XAU4"/>
<reference evidence="3 4" key="1">
    <citation type="submission" date="2024-01" db="EMBL/GenBank/DDBJ databases">
        <title>The genomes of 5 underutilized Papilionoideae crops provide insights into root nodulation and disease resistanc.</title>
        <authorList>
            <person name="Jiang F."/>
        </authorList>
    </citation>
    <scope>NUCLEOTIDE SEQUENCE [LARGE SCALE GENOMIC DNA]</scope>
    <source>
        <strain evidence="3">DUOXIRENSHENG_FW03</strain>
        <tissue evidence="3">Leaves</tissue>
    </source>
</reference>
<evidence type="ECO:0000259" key="2">
    <source>
        <dbReference type="Pfam" id="PF14368"/>
    </source>
</evidence>
<name>A0AAN9XAU4_PSOTE</name>
<accession>A0AAN9XAU4</accession>
<dbReference type="EMBL" id="JAYMYS010000007">
    <property type="protein sequence ID" value="KAK7387135.1"/>
    <property type="molecule type" value="Genomic_DNA"/>
</dbReference>
<evidence type="ECO:0000313" key="4">
    <source>
        <dbReference type="Proteomes" id="UP001386955"/>
    </source>
</evidence>
<comment type="caution">
    <text evidence="3">The sequence shown here is derived from an EMBL/GenBank/DDBJ whole genome shotgun (WGS) entry which is preliminary data.</text>
</comment>
<feature type="signal peptide" evidence="1">
    <location>
        <begin position="1"/>
        <end position="27"/>
    </location>
</feature>
<dbReference type="InterPro" id="IPR044741">
    <property type="entry name" value="NsLTP-like"/>
</dbReference>
<evidence type="ECO:0000313" key="3">
    <source>
        <dbReference type="EMBL" id="KAK7387135.1"/>
    </source>
</evidence>
<dbReference type="InterPro" id="IPR039265">
    <property type="entry name" value="DIR1-like"/>
</dbReference>
<dbReference type="PANTHER" id="PTHR33122">
    <property type="entry name" value="LIPID BINDING PROTEIN-RELATED"/>
    <property type="match status" value="1"/>
</dbReference>
<sequence length="109" mass="11456">MAQNSCNALVQWLVVALLIAMLGGAKAAVLCDIDSGELNLCYHAVAGNHPPKPNKKCCAVVKHANLPCLCSYKSILPALGIKPINALALPSKCALKTPPECKGNHLMPE</sequence>
<dbReference type="CDD" id="cd04660">
    <property type="entry name" value="nsLTP_like"/>
    <property type="match status" value="1"/>
</dbReference>
<evidence type="ECO:0000256" key="1">
    <source>
        <dbReference type="SAM" id="SignalP"/>
    </source>
</evidence>
<dbReference type="GO" id="GO:0005504">
    <property type="term" value="F:fatty acid binding"/>
    <property type="evidence" value="ECO:0007669"/>
    <property type="project" value="InterPro"/>
</dbReference>
<dbReference type="Proteomes" id="UP001386955">
    <property type="component" value="Unassembled WGS sequence"/>
</dbReference>
<gene>
    <name evidence="3" type="ORF">VNO78_27663</name>
</gene>
<keyword evidence="1" id="KW-0732">Signal</keyword>
<dbReference type="GO" id="GO:0009627">
    <property type="term" value="P:systemic acquired resistance"/>
    <property type="evidence" value="ECO:0007669"/>
    <property type="project" value="InterPro"/>
</dbReference>
<organism evidence="3 4">
    <name type="scientific">Psophocarpus tetragonolobus</name>
    <name type="common">Winged bean</name>
    <name type="synonym">Dolichos tetragonolobus</name>
    <dbReference type="NCBI Taxonomy" id="3891"/>
    <lineage>
        <taxon>Eukaryota</taxon>
        <taxon>Viridiplantae</taxon>
        <taxon>Streptophyta</taxon>
        <taxon>Embryophyta</taxon>
        <taxon>Tracheophyta</taxon>
        <taxon>Spermatophyta</taxon>
        <taxon>Magnoliopsida</taxon>
        <taxon>eudicotyledons</taxon>
        <taxon>Gunneridae</taxon>
        <taxon>Pentapetalae</taxon>
        <taxon>rosids</taxon>
        <taxon>fabids</taxon>
        <taxon>Fabales</taxon>
        <taxon>Fabaceae</taxon>
        <taxon>Papilionoideae</taxon>
        <taxon>50 kb inversion clade</taxon>
        <taxon>NPAAA clade</taxon>
        <taxon>indigoferoid/millettioid clade</taxon>
        <taxon>Phaseoleae</taxon>
        <taxon>Psophocarpus</taxon>
    </lineage>
</organism>
<feature type="chain" id="PRO_5042815385" description="Bifunctional inhibitor/plant lipid transfer protein/seed storage helical domain-containing protein" evidence="1">
    <location>
        <begin position="28"/>
        <end position="109"/>
    </location>
</feature>
<proteinExistence type="predicted"/>
<dbReference type="PANTHER" id="PTHR33122:SF43">
    <property type="entry name" value="BIFUNCTIONAL INHIBITOR_PLANT LIPID TRANSFER PROTEIN_SEED STORAGE HELICAL DOMAIN-CONTAINING PROTEIN"/>
    <property type="match status" value="1"/>
</dbReference>
<dbReference type="InterPro" id="IPR036312">
    <property type="entry name" value="Bifun_inhib/LTP/seed_sf"/>
</dbReference>
<keyword evidence="4" id="KW-1185">Reference proteome</keyword>
<dbReference type="InterPro" id="IPR016140">
    <property type="entry name" value="Bifunc_inhib/LTP/seed_store"/>
</dbReference>
<dbReference type="Pfam" id="PF14368">
    <property type="entry name" value="LTP_2"/>
    <property type="match status" value="1"/>
</dbReference>
<protein>
    <recommendedName>
        <fullName evidence="2">Bifunctional inhibitor/plant lipid transfer protein/seed storage helical domain-containing protein</fullName>
    </recommendedName>
</protein>